<dbReference type="InterPro" id="IPR016052">
    <property type="entry name" value="YgiW/YdeI"/>
</dbReference>
<dbReference type="InterPro" id="IPR005220">
    <property type="entry name" value="CarO-like"/>
</dbReference>
<evidence type="ECO:0000256" key="1">
    <source>
        <dbReference type="ARBA" id="ARBA00022729"/>
    </source>
</evidence>
<comment type="caution">
    <text evidence="3">The sequence shown here is derived from an EMBL/GenBank/DDBJ whole genome shotgun (WGS) entry which is preliminary data.</text>
</comment>
<keyword evidence="1 2" id="KW-0732">Signal</keyword>
<dbReference type="Gene3D" id="2.40.50.200">
    <property type="entry name" value="Bacterial OB-fold"/>
    <property type="match status" value="1"/>
</dbReference>
<dbReference type="InterPro" id="IPR036700">
    <property type="entry name" value="BOBF_sf"/>
</dbReference>
<evidence type="ECO:0000256" key="2">
    <source>
        <dbReference type="SAM" id="SignalP"/>
    </source>
</evidence>
<feature type="signal peptide" evidence="2">
    <location>
        <begin position="1"/>
        <end position="19"/>
    </location>
</feature>
<gene>
    <name evidence="3" type="ORF">FBBNIHIM_19095</name>
</gene>
<sequence length="130" mass="14186">MKICVVPLVCTLLIPTAFADEKGGLEKDAAPPAPHALEEGYRGTENARIMTVDHARTMHDGATISLRGNLIDDQGNDKFVFRDKTGTIDTIIPQSVFDGRTVKPDNMISINGSLDKKVDPPVVRVDMIQK</sequence>
<proteinExistence type="predicted"/>
<evidence type="ECO:0000313" key="3">
    <source>
        <dbReference type="EMBL" id="CAH6661217.1"/>
    </source>
</evidence>
<name>A0ABM9FDC2_9ENTR</name>
<accession>A0ABM9FDC2</accession>
<protein>
    <submittedName>
        <fullName evidence="3">TIGR00156 family protein</fullName>
    </submittedName>
</protein>
<dbReference type="NCBIfam" id="NF033674">
    <property type="entry name" value="stress_OB_fold"/>
    <property type="match status" value="1"/>
</dbReference>
<dbReference type="PANTHER" id="PTHR36571">
    <property type="entry name" value="PROTEIN YGIW"/>
    <property type="match status" value="1"/>
</dbReference>
<dbReference type="NCBIfam" id="NF007471">
    <property type="entry name" value="PRK10053.1"/>
    <property type="match status" value="1"/>
</dbReference>
<keyword evidence="4" id="KW-1185">Reference proteome</keyword>
<dbReference type="Proteomes" id="UP001152651">
    <property type="component" value="Unassembled WGS sequence"/>
</dbReference>
<dbReference type="RefSeq" id="WP_253898793.1">
    <property type="nucleotide sequence ID" value="NZ_CALSBS010000021.1"/>
</dbReference>
<dbReference type="SUPFAM" id="SSF101756">
    <property type="entry name" value="Hypothetical protein YgiW"/>
    <property type="match status" value="1"/>
</dbReference>
<dbReference type="EMBL" id="CALSBS010000021">
    <property type="protein sequence ID" value="CAH6661217.1"/>
    <property type="molecule type" value="Genomic_DNA"/>
</dbReference>
<dbReference type="Pfam" id="PF04076">
    <property type="entry name" value="BOF"/>
    <property type="match status" value="1"/>
</dbReference>
<feature type="chain" id="PRO_5045555507" evidence="2">
    <location>
        <begin position="20"/>
        <end position="130"/>
    </location>
</feature>
<evidence type="ECO:0000313" key="4">
    <source>
        <dbReference type="Proteomes" id="UP001152651"/>
    </source>
</evidence>
<dbReference type="PANTHER" id="PTHR36571:SF2">
    <property type="entry name" value="PERIPLASMIC PROTEIN"/>
    <property type="match status" value="1"/>
</dbReference>
<dbReference type="NCBIfam" id="TIGR00156">
    <property type="entry name" value="YgiW/YdeI family stress tolerance OB fold protein"/>
    <property type="match status" value="1"/>
</dbReference>
<organism evidence="3 4">
    <name type="scientific">Pseudocitrobacter vendiensis</name>
    <dbReference type="NCBI Taxonomy" id="2488306"/>
    <lineage>
        <taxon>Bacteria</taxon>
        <taxon>Pseudomonadati</taxon>
        <taxon>Pseudomonadota</taxon>
        <taxon>Gammaproteobacteria</taxon>
        <taxon>Enterobacterales</taxon>
        <taxon>Enterobacteriaceae</taxon>
        <taxon>Pseudocitrobacter</taxon>
    </lineage>
</organism>
<reference evidence="3" key="1">
    <citation type="submission" date="2022-05" db="EMBL/GenBank/DDBJ databases">
        <authorList>
            <person name="Blom J."/>
        </authorList>
    </citation>
    <scope>NUCLEOTIDE SEQUENCE</scope>
    <source>
        <strain evidence="3">Type strain: CPO20170097</strain>
    </source>
</reference>